<feature type="region of interest" description="Disordered" evidence="1">
    <location>
        <begin position="62"/>
        <end position="87"/>
    </location>
</feature>
<organism evidence="2 3">
    <name type="scientific">Durusdinium trenchii</name>
    <dbReference type="NCBI Taxonomy" id="1381693"/>
    <lineage>
        <taxon>Eukaryota</taxon>
        <taxon>Sar</taxon>
        <taxon>Alveolata</taxon>
        <taxon>Dinophyceae</taxon>
        <taxon>Suessiales</taxon>
        <taxon>Symbiodiniaceae</taxon>
        <taxon>Durusdinium</taxon>
    </lineage>
</organism>
<name>A0ABP0HTN4_9DINO</name>
<gene>
    <name evidence="2" type="ORF">SCF082_LOCUS3553</name>
</gene>
<sequence>ERGVEMNMKKDTKMLSDEGAGHLVKQYKSIDLTGSSSNSAATSSGFFDDFNMISAVQGHKAITAPGQSSSETQVKGGGKKGNIKDNASLSEFPHIEKALKNVRDVVTAGCKARANTLRSFNLMMEKMAKVKTLCQQTEADMMDDAGPDAQETDEVVHHDPHYIELDLRLAVVKLLDKEDATSAEQNLCVAEQIMDICKNDEYLSELESLVPENIQTAGYMVQVRGSFDMLQTTKCVGFLVVEGKVKVMNETISHARAVNLAHKLIDAAWQTCSQIKSTREALRKARMEERKRQDAEQKRQKKEIAAAKVREEKRIKREADKAAKAAAKAKDKKNVPVIHDDDGDHDEAAQVEDNQEEVPGEEGKEKNQKRQFRRRGKGADEVGDADPLVLRTRFPSHEAMVSESFSGWLESVVQGQVSVFRCRRSAMKKVLTESDALTESDVKAANLQLLSEQKKFLADFVALLEQNPDKTKTSRPTSEAIQMILADMALDYTIQSTVDNINSDATRDDS</sequence>
<comment type="caution">
    <text evidence="2">The sequence shown here is derived from an EMBL/GenBank/DDBJ whole genome shotgun (WGS) entry which is preliminary data.</text>
</comment>
<accession>A0ABP0HTN4</accession>
<evidence type="ECO:0000313" key="3">
    <source>
        <dbReference type="Proteomes" id="UP001642464"/>
    </source>
</evidence>
<reference evidence="2 3" key="1">
    <citation type="submission" date="2024-02" db="EMBL/GenBank/DDBJ databases">
        <authorList>
            <person name="Chen Y."/>
            <person name="Shah S."/>
            <person name="Dougan E. K."/>
            <person name="Thang M."/>
            <person name="Chan C."/>
        </authorList>
    </citation>
    <scope>NUCLEOTIDE SEQUENCE [LARGE SCALE GENOMIC DNA]</scope>
</reference>
<proteinExistence type="predicted"/>
<dbReference type="EMBL" id="CAXAMM010001819">
    <property type="protein sequence ID" value="CAK8993568.1"/>
    <property type="molecule type" value="Genomic_DNA"/>
</dbReference>
<dbReference type="Proteomes" id="UP001642464">
    <property type="component" value="Unassembled WGS sequence"/>
</dbReference>
<feature type="region of interest" description="Disordered" evidence="1">
    <location>
        <begin position="283"/>
        <end position="384"/>
    </location>
</feature>
<feature type="non-terminal residue" evidence="2">
    <location>
        <position position="510"/>
    </location>
</feature>
<evidence type="ECO:0000256" key="1">
    <source>
        <dbReference type="SAM" id="MobiDB-lite"/>
    </source>
</evidence>
<feature type="non-terminal residue" evidence="2">
    <location>
        <position position="1"/>
    </location>
</feature>
<feature type="compositionally biased region" description="Acidic residues" evidence="1">
    <location>
        <begin position="349"/>
        <end position="360"/>
    </location>
</feature>
<evidence type="ECO:0000313" key="2">
    <source>
        <dbReference type="EMBL" id="CAK8993568.1"/>
    </source>
</evidence>
<protein>
    <submittedName>
        <fullName evidence="2">Uncharacterized protein</fullName>
    </submittedName>
</protein>
<feature type="compositionally biased region" description="Basic and acidic residues" evidence="1">
    <location>
        <begin position="283"/>
        <end position="348"/>
    </location>
</feature>
<keyword evidence="3" id="KW-1185">Reference proteome</keyword>